<keyword evidence="1" id="KW-1133">Transmembrane helix</keyword>
<evidence type="ECO:0000256" key="1">
    <source>
        <dbReference type="SAM" id="Phobius"/>
    </source>
</evidence>
<sequence>MFTPFADSRRHAGADRDCAHPLGGRRECDGDTLALDSRQRVTGASMEFIAAPNGAGLGMSPWHVIVGVAVVCGIYFIYQFFKD</sequence>
<feature type="transmembrane region" description="Helical" evidence="1">
    <location>
        <begin position="62"/>
        <end position="81"/>
    </location>
</feature>
<organism evidence="2 3">
    <name type="scientific">Aeromicrobium alkaliterrae</name>
    <dbReference type="NCBI Taxonomy" id="302168"/>
    <lineage>
        <taxon>Bacteria</taxon>
        <taxon>Bacillati</taxon>
        <taxon>Actinomycetota</taxon>
        <taxon>Actinomycetes</taxon>
        <taxon>Propionibacteriales</taxon>
        <taxon>Nocardioidaceae</taxon>
        <taxon>Aeromicrobium</taxon>
    </lineage>
</organism>
<evidence type="ECO:0000313" key="2">
    <source>
        <dbReference type="EMBL" id="GAA1728414.1"/>
    </source>
</evidence>
<gene>
    <name evidence="2" type="ORF">GCM10009710_06310</name>
</gene>
<comment type="caution">
    <text evidence="2">The sequence shown here is derived from an EMBL/GenBank/DDBJ whole genome shotgun (WGS) entry which is preliminary data.</text>
</comment>
<dbReference type="EMBL" id="BAAAME010000002">
    <property type="protein sequence ID" value="GAA1728414.1"/>
    <property type="molecule type" value="Genomic_DNA"/>
</dbReference>
<keyword evidence="3" id="KW-1185">Reference proteome</keyword>
<name>A0ABN2JIG6_9ACTN</name>
<proteinExistence type="predicted"/>
<keyword evidence="1" id="KW-0812">Transmembrane</keyword>
<reference evidence="2 3" key="1">
    <citation type="journal article" date="2019" name="Int. J. Syst. Evol. Microbiol.">
        <title>The Global Catalogue of Microorganisms (GCM) 10K type strain sequencing project: providing services to taxonomists for standard genome sequencing and annotation.</title>
        <authorList>
            <consortium name="The Broad Institute Genomics Platform"/>
            <consortium name="The Broad Institute Genome Sequencing Center for Infectious Disease"/>
            <person name="Wu L."/>
            <person name="Ma J."/>
        </authorList>
    </citation>
    <scope>NUCLEOTIDE SEQUENCE [LARGE SCALE GENOMIC DNA]</scope>
    <source>
        <strain evidence="2 3">JCM 13518</strain>
    </source>
</reference>
<dbReference type="Proteomes" id="UP001501057">
    <property type="component" value="Unassembled WGS sequence"/>
</dbReference>
<keyword evidence="1" id="KW-0472">Membrane</keyword>
<protein>
    <submittedName>
        <fullName evidence="2">Uncharacterized protein</fullName>
    </submittedName>
</protein>
<evidence type="ECO:0000313" key="3">
    <source>
        <dbReference type="Proteomes" id="UP001501057"/>
    </source>
</evidence>
<accession>A0ABN2JIG6</accession>